<dbReference type="PaxDb" id="1114965-Spaf_1804"/>
<keyword evidence="2" id="KW-0472">Membrane</keyword>
<keyword evidence="2" id="KW-0812">Transmembrane</keyword>
<name>I1ZNX8_STRPA</name>
<dbReference type="EMBL" id="CP003122">
    <property type="protein sequence ID" value="AFJ26752.1"/>
    <property type="molecule type" value="Genomic_DNA"/>
</dbReference>
<dbReference type="RefSeq" id="WP_014713895.1">
    <property type="nucleotide sequence ID" value="NC_017905.1"/>
</dbReference>
<feature type="region of interest" description="Disordered" evidence="1">
    <location>
        <begin position="95"/>
        <end position="165"/>
    </location>
</feature>
<dbReference type="Proteomes" id="UP000002865">
    <property type="component" value="Chromosome"/>
</dbReference>
<dbReference type="STRING" id="1114965.Spaf_1804"/>
<accession>I1ZNX8</accession>
<keyword evidence="2" id="KW-1133">Transmembrane helix</keyword>
<proteinExistence type="predicted"/>
<evidence type="ECO:0000313" key="3">
    <source>
        <dbReference type="EMBL" id="AFJ26752.1"/>
    </source>
</evidence>
<evidence type="ECO:0000256" key="2">
    <source>
        <dbReference type="SAM" id="Phobius"/>
    </source>
</evidence>
<reference evidence="3 4" key="1">
    <citation type="journal article" date="2012" name="PLoS ONE">
        <title>Complete Genome and Transcriptomes of Streptococcus parasanguinis FW213: Phylogenic Relations and Potential Virulence Mechanisms.</title>
        <authorList>
            <person name="Geng J."/>
            <person name="Chiu C.H."/>
            <person name="Tang P."/>
            <person name="Chen Y."/>
            <person name="Shieh H.R."/>
            <person name="Hu S."/>
            <person name="Chen Y.Y."/>
        </authorList>
    </citation>
    <scope>NUCLEOTIDE SEQUENCE [LARGE SCALE GENOMIC DNA]</scope>
    <source>
        <strain evidence="3 4">FW213</strain>
    </source>
</reference>
<gene>
    <name evidence="3" type="ORF">Spaf_1804</name>
</gene>
<feature type="transmembrane region" description="Helical" evidence="2">
    <location>
        <begin position="63"/>
        <end position="83"/>
    </location>
</feature>
<organism evidence="3 4">
    <name type="scientific">Streptococcus parasanguinis FW213</name>
    <dbReference type="NCBI Taxonomy" id="1114965"/>
    <lineage>
        <taxon>Bacteria</taxon>
        <taxon>Bacillati</taxon>
        <taxon>Bacillota</taxon>
        <taxon>Bacilli</taxon>
        <taxon>Lactobacillales</taxon>
        <taxon>Streptococcaceae</taxon>
        <taxon>Streptococcus</taxon>
    </lineage>
</organism>
<evidence type="ECO:0000313" key="4">
    <source>
        <dbReference type="Proteomes" id="UP000002865"/>
    </source>
</evidence>
<dbReference type="HOGENOM" id="CLU_1085515_0_0_9"/>
<evidence type="ECO:0000256" key="1">
    <source>
        <dbReference type="SAM" id="MobiDB-lite"/>
    </source>
</evidence>
<sequence>MYNKIISVTKTHAYILLNSDETLKIPLSELNFKPKVKDNVEIYRSKEKIYVTKLKTSSKKWPYVFLSVIFITICCSLILFSALKKHGEENNITESKVSNRNSFRNKNSHSNKPSTASSKEDGTSISESSSLLNSSSQSSQQESSVSSTSSQTLGSSSQQSSSTGNFSGVVGTWENANGLRIVFDENGLVNGGTVISSGQQNGITSYNVSAGASGYAISFYPAGTSLPYVNSDINRDRIIAGQVAPSSENEVFYRIN</sequence>
<feature type="compositionally biased region" description="Polar residues" evidence="1">
    <location>
        <begin position="95"/>
        <end position="116"/>
    </location>
</feature>
<dbReference type="AlphaFoldDB" id="I1ZNX8"/>
<dbReference type="PATRIC" id="fig|1114965.3.peg.1723"/>
<dbReference type="KEGG" id="scf:Spaf_1804"/>
<protein>
    <submittedName>
        <fullName evidence="3">Uncharacterized protein</fullName>
    </submittedName>
</protein>
<feature type="compositionally biased region" description="Low complexity" evidence="1">
    <location>
        <begin position="123"/>
        <end position="164"/>
    </location>
</feature>